<organism evidence="4 5">
    <name type="scientific">Tanacetum coccineum</name>
    <dbReference type="NCBI Taxonomy" id="301880"/>
    <lineage>
        <taxon>Eukaryota</taxon>
        <taxon>Viridiplantae</taxon>
        <taxon>Streptophyta</taxon>
        <taxon>Embryophyta</taxon>
        <taxon>Tracheophyta</taxon>
        <taxon>Spermatophyta</taxon>
        <taxon>Magnoliopsida</taxon>
        <taxon>eudicotyledons</taxon>
        <taxon>Gunneridae</taxon>
        <taxon>Pentapetalae</taxon>
        <taxon>asterids</taxon>
        <taxon>campanulids</taxon>
        <taxon>Asterales</taxon>
        <taxon>Asteraceae</taxon>
        <taxon>Asteroideae</taxon>
        <taxon>Anthemideae</taxon>
        <taxon>Anthemidinae</taxon>
        <taxon>Tanacetum</taxon>
    </lineage>
</organism>
<reference evidence="4" key="1">
    <citation type="journal article" date="2022" name="Int. J. Mol. Sci.">
        <title>Draft Genome of Tanacetum Coccineum: Genomic Comparison of Closely Related Tanacetum-Family Plants.</title>
        <authorList>
            <person name="Yamashiro T."/>
            <person name="Shiraishi A."/>
            <person name="Nakayama K."/>
            <person name="Satake H."/>
        </authorList>
    </citation>
    <scope>NUCLEOTIDE SEQUENCE</scope>
</reference>
<feature type="region of interest" description="Disordered" evidence="1">
    <location>
        <begin position="110"/>
        <end position="196"/>
    </location>
</feature>
<evidence type="ECO:0008006" key="6">
    <source>
        <dbReference type="Google" id="ProtNLM"/>
    </source>
</evidence>
<evidence type="ECO:0000313" key="4">
    <source>
        <dbReference type="EMBL" id="GJT37069.1"/>
    </source>
</evidence>
<feature type="compositionally biased region" description="Polar residues" evidence="1">
    <location>
        <begin position="153"/>
        <end position="163"/>
    </location>
</feature>
<dbReference type="InterPro" id="IPR029480">
    <property type="entry name" value="Transpos_assoc"/>
</dbReference>
<dbReference type="InterPro" id="IPR025452">
    <property type="entry name" value="DUF4218"/>
</dbReference>
<feature type="domain" description="DUF4218" evidence="2">
    <location>
        <begin position="645"/>
        <end position="692"/>
    </location>
</feature>
<evidence type="ECO:0000259" key="3">
    <source>
        <dbReference type="Pfam" id="PF13963"/>
    </source>
</evidence>
<gene>
    <name evidence="4" type="ORF">Tco_0936934</name>
</gene>
<evidence type="ECO:0000259" key="2">
    <source>
        <dbReference type="Pfam" id="PF13960"/>
    </source>
</evidence>
<feature type="domain" description="Transposase-associated" evidence="3">
    <location>
        <begin position="1"/>
        <end position="70"/>
    </location>
</feature>
<dbReference type="Pfam" id="PF13963">
    <property type="entry name" value="Transpos_assoc"/>
    <property type="match status" value="1"/>
</dbReference>
<accession>A0ABQ5DDK0</accession>
<feature type="domain" description="DUF4218" evidence="2">
    <location>
        <begin position="695"/>
        <end position="732"/>
    </location>
</feature>
<dbReference type="InterPro" id="IPR004242">
    <property type="entry name" value="Transposase_21"/>
</dbReference>
<dbReference type="Pfam" id="PF02992">
    <property type="entry name" value="Transposase_21"/>
    <property type="match status" value="1"/>
</dbReference>
<proteinExistence type="predicted"/>
<dbReference type="PANTHER" id="PTHR10775:SF182">
    <property type="entry name" value="TRANSPOSON, EN_SPM-LIKE, TRANSPOSASE-ASSOCIATED DOMAIN PROTEIN-RELATED"/>
    <property type="match status" value="1"/>
</dbReference>
<protein>
    <recommendedName>
        <fullName evidence="6">Transposase-associated domain-containing protein</fullName>
    </recommendedName>
</protein>
<dbReference type="PANTHER" id="PTHR10775">
    <property type="entry name" value="OS08G0208400 PROTEIN"/>
    <property type="match status" value="1"/>
</dbReference>
<evidence type="ECO:0000256" key="1">
    <source>
        <dbReference type="SAM" id="MobiDB-lite"/>
    </source>
</evidence>
<reference evidence="4" key="2">
    <citation type="submission" date="2022-01" db="EMBL/GenBank/DDBJ databases">
        <authorList>
            <person name="Yamashiro T."/>
            <person name="Shiraishi A."/>
            <person name="Satake H."/>
            <person name="Nakayama K."/>
        </authorList>
    </citation>
    <scope>NUCLEOTIDE SEQUENCE</scope>
</reference>
<evidence type="ECO:0000313" key="5">
    <source>
        <dbReference type="Proteomes" id="UP001151760"/>
    </source>
</evidence>
<name>A0ABQ5DDK0_9ASTR</name>
<keyword evidence="5" id="KW-1185">Reference proteome</keyword>
<dbReference type="Proteomes" id="UP001151760">
    <property type="component" value="Unassembled WGS sequence"/>
</dbReference>
<dbReference type="EMBL" id="BQNB010015193">
    <property type="protein sequence ID" value="GJT37069.1"/>
    <property type="molecule type" value="Genomic_DNA"/>
</dbReference>
<sequence>MNKAQITSKPFKEGVKDFIEFARARSIRGIIACPCLKCCNVEHWEVDKCYGHILRYGFLPGYSNWSIHGENSVPSKPSRPTFGEDKIRSLVRDALGHLLSDSPLARDSMFEDNVGNFSQSSHRGVEDENVGESSKNSQPSRPTFARRGRRSMFKNNVGESSQSSHRRVEDENVSESSKTSDNSATDVFPPLTSLPSSVSEAKKLTKDLGLGYEKIDACPNDCMIYWDTRKDQTSCHVCKASRYKSDTADDIAKDMRWHNMGRTMDGKLRHPADGLAWKGFDARYSDFASDPRSVRLGLASDGVNPFRTMSTTHSTWPVLLIPYNLPPWLCMKQQSFILSSVIPGEKAPGNDIDVYLQPLIHELKLLWKGVDAYDAFSKQKFKLRASLIWLEQNHKYRYQSDQFDGKVEEEGPPTPLMGCDILKELSGASFIYGKSDKSSNKRTRDGVGCSTNAHDEANDKSSTFEDIENFVEEETAQHHLWKKKSIFFDLEYWKFNLLRHNLDVMHIEKNVCDNLLGTLLNLDGKTKDNENSRKDLMEMGIRHDLHLINRPNKKPYMPPACYTMSSVEKSNFLQVLKSLKVPDGYSSNISRGVSMKDRKLINLDHDPYHKCKYFVNSFEEVSMLSRGHSRVVKVVSDICLFFKRLCAKVLDPDELDKMESEIALTLCEMEKLFPPSFFTIMVHLTIHLISVAQSWAQPEGSIAEAYIKDECLTFCSRYFEGVETLFNRPPRNDEHILDKEMYILNSGGRKLGKVEIIKLDHNGFKSRLQSCKEKLQDDPFIISSQARQVFYIDDLKDAGWSHVIIALPRDIFNMGNKVISDDDESYTQCMPYNLPTLYDVNEAPNWHRKDIEIEDDE</sequence>
<comment type="caution">
    <text evidence="4">The sequence shown here is derived from an EMBL/GenBank/DDBJ whole genome shotgun (WGS) entry which is preliminary data.</text>
</comment>
<dbReference type="Pfam" id="PF13960">
    <property type="entry name" value="DUF4218"/>
    <property type="match status" value="2"/>
</dbReference>
<feature type="compositionally biased region" description="Polar residues" evidence="1">
    <location>
        <begin position="174"/>
        <end position="185"/>
    </location>
</feature>
<feature type="compositionally biased region" description="Polar residues" evidence="1">
    <location>
        <begin position="131"/>
        <end position="141"/>
    </location>
</feature>